<organism evidence="7 8">
    <name type="scientific">Luteipulveratus mongoliensis</name>
    <dbReference type="NCBI Taxonomy" id="571913"/>
    <lineage>
        <taxon>Bacteria</taxon>
        <taxon>Bacillati</taxon>
        <taxon>Actinomycetota</taxon>
        <taxon>Actinomycetes</taxon>
        <taxon>Micrococcales</taxon>
        <taxon>Dermacoccaceae</taxon>
        <taxon>Luteipulveratus</taxon>
    </lineage>
</organism>
<keyword evidence="1" id="KW-0285">Flavoprotein</keyword>
<dbReference type="Proteomes" id="UP000066480">
    <property type="component" value="Chromosome"/>
</dbReference>
<dbReference type="RefSeq" id="WP_052589359.1">
    <property type="nucleotide sequence ID" value="NZ_CP011112.1"/>
</dbReference>
<dbReference type="InterPro" id="IPR004925">
    <property type="entry name" value="HpaB/PvcC/4-BUDH"/>
</dbReference>
<dbReference type="PANTHER" id="PTHR36117:SF3">
    <property type="entry name" value="4-HYDROXYPHENYLACETATE 3-MONOOXYGENASE-RELATED"/>
    <property type="match status" value="1"/>
</dbReference>
<dbReference type="InterPro" id="IPR036250">
    <property type="entry name" value="AcylCo_DH-like_C"/>
</dbReference>
<dbReference type="PIRSF" id="PIRSF000331">
    <property type="entry name" value="HpaA_HpaB"/>
    <property type="match status" value="1"/>
</dbReference>
<dbReference type="GO" id="GO:0004497">
    <property type="term" value="F:monooxygenase activity"/>
    <property type="evidence" value="ECO:0007669"/>
    <property type="project" value="UniProtKB-KW"/>
</dbReference>
<dbReference type="Pfam" id="PF03241">
    <property type="entry name" value="HpaB"/>
    <property type="match status" value="1"/>
</dbReference>
<proteinExistence type="predicted"/>
<name>A0A0K1JDN5_9MICO</name>
<dbReference type="KEGG" id="lmoi:VV02_01280"/>
<keyword evidence="2 4" id="KW-0274">FAD</keyword>
<evidence type="ECO:0000256" key="3">
    <source>
        <dbReference type="ARBA" id="ARBA00023002"/>
    </source>
</evidence>
<dbReference type="GO" id="GO:0016627">
    <property type="term" value="F:oxidoreductase activity, acting on the CH-CH group of donors"/>
    <property type="evidence" value="ECO:0007669"/>
    <property type="project" value="InterPro"/>
</dbReference>
<accession>A0A0K1JDN5</accession>
<keyword evidence="7" id="KW-0503">Monooxygenase</keyword>
<dbReference type="SUPFAM" id="SSF56645">
    <property type="entry name" value="Acyl-CoA dehydrogenase NM domain-like"/>
    <property type="match status" value="1"/>
</dbReference>
<dbReference type="STRING" id="571913.VV02_01280"/>
<sequence>MTRNGQEYLEALQDGRTVWLGRERVDDVTTHPAFAQAARSFARLYDLTNDPEHRDDLTVSSPSGRTLRAYDVPKSYDDLVAKREAHRVWAADSFGFLGRSPDYMAAGAAGFLARPQVFTTDTYDGADNVRALHQRWSRDSIFPAFTITNPASDRSKTLGEQEVPDLFLSVDQERDDGIVVSGSKMIGTAAVFADEIMVGTIEPLGPDDQDFAFSFALSPSTPGVSLISRMSYEAQAASGKDYPLSSRFDENDALLVCESVFVPWERVLTYRNVESTFGMWWQTPAYTYMAHQASTRFWTKMEFLAGVAVLVTRANGSAENPAVRSEVGRLLGYVQMAKSMVLASEAALDAQPEDGGAVRPDAAITYAQRILAGEIYPKFVHQIKMFSGGSLTQVPASWHDLHDATVGPLLKTYARSVTQDTEDRVALMKLAWDAVGSEFASRHAHYEQFYQGAPHVYLTQMAFAGGADECADLAGRALSEAAGIDSPKT</sequence>
<evidence type="ECO:0000259" key="5">
    <source>
        <dbReference type="Pfam" id="PF03241"/>
    </source>
</evidence>
<evidence type="ECO:0000313" key="8">
    <source>
        <dbReference type="Proteomes" id="UP000066480"/>
    </source>
</evidence>
<dbReference type="PATRIC" id="fig|571913.6.peg.263"/>
<dbReference type="InterPro" id="IPR024719">
    <property type="entry name" value="HpaB/PvcC/4-BUDH_C"/>
</dbReference>
<dbReference type="Gene3D" id="1.20.140.10">
    <property type="entry name" value="Butyryl-CoA Dehydrogenase, subunit A, domain 3"/>
    <property type="match status" value="1"/>
</dbReference>
<dbReference type="InterPro" id="IPR009100">
    <property type="entry name" value="AcylCoA_DH/oxidase_NM_dom_sf"/>
</dbReference>
<evidence type="ECO:0000313" key="7">
    <source>
        <dbReference type="EMBL" id="AKU14819.1"/>
    </source>
</evidence>
<evidence type="ECO:0000256" key="4">
    <source>
        <dbReference type="PIRSR" id="PIRSR000331-2"/>
    </source>
</evidence>
<dbReference type="SUPFAM" id="SSF47203">
    <property type="entry name" value="Acyl-CoA dehydrogenase C-terminal domain-like"/>
    <property type="match status" value="1"/>
</dbReference>
<evidence type="ECO:0000256" key="1">
    <source>
        <dbReference type="ARBA" id="ARBA00022630"/>
    </source>
</evidence>
<evidence type="ECO:0000259" key="6">
    <source>
        <dbReference type="Pfam" id="PF11794"/>
    </source>
</evidence>
<reference evidence="7 8" key="1">
    <citation type="submission" date="2015-03" db="EMBL/GenBank/DDBJ databases">
        <title>Luteipulveratus halotolerans sp. nov., a novel actinobacterium (Dermacoccaceae) from Sarawak, Malaysia.</title>
        <authorList>
            <person name="Juboi H."/>
            <person name="Basik A."/>
            <person name="Shamsul S.S."/>
            <person name="Arnold P."/>
            <person name="Schmitt E.K."/>
            <person name="Sanglier J.-J."/>
            <person name="Yeo T."/>
        </authorList>
    </citation>
    <scope>NUCLEOTIDE SEQUENCE [LARGE SCALE GENOMIC DNA]</scope>
    <source>
        <strain evidence="7 8">MN07-A0370</strain>
    </source>
</reference>
<dbReference type="Pfam" id="PF11794">
    <property type="entry name" value="HpaB_N"/>
    <property type="match status" value="1"/>
</dbReference>
<dbReference type="PANTHER" id="PTHR36117">
    <property type="entry name" value="4-HYDROXYPHENYLACETATE 3-MONOOXYGENASE-RELATED"/>
    <property type="match status" value="1"/>
</dbReference>
<gene>
    <name evidence="7" type="ORF">VV02_01280</name>
</gene>
<dbReference type="OrthoDB" id="9785230at2"/>
<dbReference type="Gene3D" id="1.10.3140.10">
    <property type="entry name" value="4-hydroxybutyryl-coa dehydratase, domain 1"/>
    <property type="match status" value="1"/>
</dbReference>
<feature type="domain" description="HpaB/PvcC/4-BUDH C-terminal" evidence="5">
    <location>
        <begin position="279"/>
        <end position="477"/>
    </location>
</feature>
<keyword evidence="8" id="KW-1185">Reference proteome</keyword>
<feature type="domain" description="HpaB/PvcC/4-BUDH N-terminal" evidence="6">
    <location>
        <begin position="5"/>
        <end position="268"/>
    </location>
</feature>
<feature type="binding site" evidence="4">
    <location>
        <position position="188"/>
    </location>
    <ligand>
        <name>FAD</name>
        <dbReference type="ChEBI" id="CHEBI:57692"/>
    </ligand>
</feature>
<keyword evidence="3" id="KW-0560">Oxidoreductase</keyword>
<dbReference type="EMBL" id="CP011112">
    <property type="protein sequence ID" value="AKU14819.1"/>
    <property type="molecule type" value="Genomic_DNA"/>
</dbReference>
<protein>
    <submittedName>
        <fullName evidence="7">4-hydroxyphenylacetate 3-monooxygenase</fullName>
    </submittedName>
</protein>
<dbReference type="AlphaFoldDB" id="A0A0K1JDN5"/>
<dbReference type="Gene3D" id="2.40.110.10">
    <property type="entry name" value="Butyryl-CoA Dehydrogenase, subunit A, domain 2"/>
    <property type="match status" value="1"/>
</dbReference>
<dbReference type="InterPro" id="IPR024674">
    <property type="entry name" value="HpaB/PvcC/4-BUDH_N"/>
</dbReference>
<evidence type="ECO:0000256" key="2">
    <source>
        <dbReference type="ARBA" id="ARBA00022827"/>
    </source>
</evidence>
<dbReference type="InterPro" id="IPR046373">
    <property type="entry name" value="Acyl-CoA_Oxase/DH_mid-dom_sf"/>
</dbReference>